<dbReference type="AlphaFoldDB" id="A0A834VAY0"/>
<dbReference type="Gene3D" id="3.90.550.10">
    <property type="entry name" value="Spore Coat Polysaccharide Biosynthesis Protein SpsA, Chain A"/>
    <property type="match status" value="1"/>
</dbReference>
<dbReference type="Pfam" id="PF11938">
    <property type="entry name" value="DUF3456"/>
    <property type="match status" value="1"/>
</dbReference>
<evidence type="ECO:0000313" key="4">
    <source>
        <dbReference type="EMBL" id="KAF7488820.1"/>
    </source>
</evidence>
<evidence type="ECO:0000256" key="2">
    <source>
        <dbReference type="ARBA" id="ARBA00022729"/>
    </source>
</evidence>
<dbReference type="InterPro" id="IPR029044">
    <property type="entry name" value="Nucleotide-diphossugar_trans"/>
</dbReference>
<reference evidence="4" key="2">
    <citation type="submission" date="2020-01" db="EMBL/GenBank/DDBJ databases">
        <authorList>
            <person name="Korhonen P.K.K."/>
            <person name="Guangxu M.G."/>
            <person name="Wang T.W."/>
            <person name="Stroehlein A.J.S."/>
            <person name="Young N.D."/>
            <person name="Ang C.-S.A."/>
            <person name="Fernando D.W.F."/>
            <person name="Lu H.L."/>
            <person name="Taylor S.T."/>
            <person name="Ehtesham M.E.M."/>
            <person name="Najaraj S.H.N."/>
            <person name="Harsha G.H.G."/>
            <person name="Madugundu A.M."/>
            <person name="Renuse S.R."/>
            <person name="Holt D.H."/>
            <person name="Pandey A.P."/>
            <person name="Papenfuss A.P."/>
            <person name="Gasser R.B.G."/>
            <person name="Fischer K.F."/>
        </authorList>
    </citation>
    <scope>NUCLEOTIDE SEQUENCE</scope>
    <source>
        <strain evidence="4">SSS_KF_BRIS2020</strain>
    </source>
</reference>
<dbReference type="EMBL" id="WVUK01000065">
    <property type="protein sequence ID" value="KAF7488820.1"/>
    <property type="molecule type" value="Genomic_DNA"/>
</dbReference>
<gene>
    <name evidence="4" type="primary">SSS_603g</name>
    <name evidence="4" type="ORF">SSS_603</name>
</gene>
<reference evidence="6" key="1">
    <citation type="journal article" date="2020" name="PLoS Negl. Trop. Dis.">
        <title>High-quality nuclear genome for Sarcoptes scabiei-A critical resource for a neglected parasite.</title>
        <authorList>
            <person name="Korhonen P.K."/>
            <person name="Gasser R.B."/>
            <person name="Ma G."/>
            <person name="Wang T."/>
            <person name="Stroehlein A.J."/>
            <person name="Young N.D."/>
            <person name="Ang C.S."/>
            <person name="Fernando D.D."/>
            <person name="Lu H.C."/>
            <person name="Taylor S."/>
            <person name="Reynolds S.L."/>
            <person name="Mofiz E."/>
            <person name="Najaraj S.H."/>
            <person name="Gowda H."/>
            <person name="Madugundu A."/>
            <person name="Renuse S."/>
            <person name="Holt D."/>
            <person name="Pandey A."/>
            <person name="Papenfuss A.T."/>
            <person name="Fischer K."/>
        </authorList>
    </citation>
    <scope>NUCLEOTIDE SEQUENCE [LARGE SCALE GENOMIC DNA]</scope>
</reference>
<evidence type="ECO:0000259" key="3">
    <source>
        <dbReference type="Pfam" id="PF11938"/>
    </source>
</evidence>
<dbReference type="PANTHER" id="PTHR15382">
    <property type="entry name" value="CTG4A-RELATED"/>
    <property type="match status" value="1"/>
</dbReference>
<organism evidence="4">
    <name type="scientific">Sarcoptes scabiei</name>
    <name type="common">Itch mite</name>
    <name type="synonym">Acarus scabiei</name>
    <dbReference type="NCBI Taxonomy" id="52283"/>
    <lineage>
        <taxon>Eukaryota</taxon>
        <taxon>Metazoa</taxon>
        <taxon>Ecdysozoa</taxon>
        <taxon>Arthropoda</taxon>
        <taxon>Chelicerata</taxon>
        <taxon>Arachnida</taxon>
        <taxon>Acari</taxon>
        <taxon>Acariformes</taxon>
        <taxon>Sarcoptiformes</taxon>
        <taxon>Astigmata</taxon>
        <taxon>Psoroptidia</taxon>
        <taxon>Sarcoptoidea</taxon>
        <taxon>Sarcoptidae</taxon>
        <taxon>Sarcoptinae</taxon>
        <taxon>Sarcoptes</taxon>
    </lineage>
</organism>
<dbReference type="OrthoDB" id="6020060at2759"/>
<evidence type="ECO:0000313" key="6">
    <source>
        <dbReference type="Proteomes" id="UP000070412"/>
    </source>
</evidence>
<proteinExistence type="inferred from homology"/>
<dbReference type="SUPFAM" id="SSF50370">
    <property type="entry name" value="Ricin B-like lectins"/>
    <property type="match status" value="1"/>
</dbReference>
<dbReference type="PANTHER" id="PTHR15382:SF8">
    <property type="entry name" value="CANOPY B"/>
    <property type="match status" value="1"/>
</dbReference>
<keyword evidence="6" id="KW-1185">Reference proteome</keyword>
<dbReference type="InterPro" id="IPR021852">
    <property type="entry name" value="DUF3456"/>
</dbReference>
<evidence type="ECO:0000256" key="1">
    <source>
        <dbReference type="ARBA" id="ARBA00007285"/>
    </source>
</evidence>
<dbReference type="InterPro" id="IPR035992">
    <property type="entry name" value="Ricin_B-like_lectins"/>
</dbReference>
<sequence length="832" mass="97471">MMKFHPYRLLLLSTIGFLLIVVFILCFDYFLGQSRDSVYFYQKWSRLIRFHQRNILYSEEIINIHDFVAALFQSYETNSRIRIDKILLRNGFNSLLNAKLALDRSLPDYRPIDCAYWHYNPQSLPTVTIVIPTEPFEDVLVLSRSLTSILSRTPEIIVKQIIVIVENVSISSLVKRYLSKLRTWTLELQSLNTSEFRNFLPLRVFADFESKIVWHKNIDNCGWSCSVRNIVANATGEVLLFLHSNIEIGYNWLPPLLVPLIEYPNAISIPTLVEVDPYRFESKNPSSSINLWNYGLNIVEKSFNISCEGTSKSFDSEQCRTLPQQIDLVDSPQFAITKRFLMEINLFDTEFVPESNSRIYWDFTMKLIKCRAKVLRIPCSMIHVLMKTIPNEILKVTERNYLAHQFDYQPKCLLKQFSEEVFEDSDQMNSFYISRPFLREYSCPFRLVIPPRCDRRISHQFLRRQSGLSQESKEWFPILDINSFKFDNLTNNLYFGELFNVKYTVCLSLGDQIDRFNVTIIEAYCHTKPITESFRLDSKNRLIFEDFCLISDSKFQTIHGFKCLIEDGGKISKRFQWKYSSDHRLIINDHLCLTYNPIKIFHFEICSKMINCGMEPIFPIKILILIIIEAMIVLSDTQKNTIEESYGVRYASDCEVCKLVSLELENRFQSTGKSHDVIETGYTFDSDKRSKKKYKASELRLIESMDNICEVMLQYNLHKERKDSTRFAKGMSTTFQTLHGLVDKGVKVDLGIPYDLWDKPSAEVSQLKIQCENLIEKHESDIENWYFNHQNQQPLHKYLCEDRVLRKGDAGCLYETLSDTKTDEEKAEKKEL</sequence>
<dbReference type="SUPFAM" id="SSF53448">
    <property type="entry name" value="Nucleotide-diphospho-sugar transferases"/>
    <property type="match status" value="1"/>
</dbReference>
<reference evidence="5" key="3">
    <citation type="submission" date="2022-06" db="UniProtKB">
        <authorList>
            <consortium name="EnsemblMetazoa"/>
        </authorList>
    </citation>
    <scope>IDENTIFICATION</scope>
</reference>
<dbReference type="EnsemblMetazoa" id="SSS_603s_mrna">
    <property type="protein sequence ID" value="KAF7488820.1"/>
    <property type="gene ID" value="SSS_603"/>
</dbReference>
<feature type="domain" description="DUF3456" evidence="3">
    <location>
        <begin position="653"/>
        <end position="803"/>
    </location>
</feature>
<name>A0A834VAY0_SARSC</name>
<comment type="similarity">
    <text evidence="1">Belongs to the canopy family.</text>
</comment>
<dbReference type="Proteomes" id="UP000070412">
    <property type="component" value="Unassembled WGS sequence"/>
</dbReference>
<evidence type="ECO:0000313" key="5">
    <source>
        <dbReference type="EnsemblMetazoa" id="KAF7488820.1"/>
    </source>
</evidence>
<accession>A0A834VAY0</accession>
<keyword evidence="2" id="KW-0732">Signal</keyword>
<protein>
    <submittedName>
        <fullName evidence="4">Protein canopy 4</fullName>
    </submittedName>
</protein>